<keyword evidence="9 18" id="KW-0863">Zinc-finger</keyword>
<organism evidence="27 28">
    <name type="scientific">Elliptochloris bilobata</name>
    <dbReference type="NCBI Taxonomy" id="381761"/>
    <lineage>
        <taxon>Eukaryota</taxon>
        <taxon>Viridiplantae</taxon>
        <taxon>Chlorophyta</taxon>
        <taxon>core chlorophytes</taxon>
        <taxon>Trebouxiophyceae</taxon>
        <taxon>Trebouxiophyceae incertae sedis</taxon>
        <taxon>Elliptochloris clade</taxon>
        <taxon>Elliptochloris</taxon>
    </lineage>
</organism>
<name>A0AAW1SJ98_9CHLO</name>
<dbReference type="PANTHER" id="PTHR43778">
    <property type="entry name" value="PYRUVATE CARBOXYLASE"/>
    <property type="match status" value="1"/>
</dbReference>
<keyword evidence="15" id="KW-0511">Multifunctional enzyme</keyword>
<evidence type="ECO:0000256" key="7">
    <source>
        <dbReference type="ARBA" id="ARBA00022723"/>
    </source>
</evidence>
<dbReference type="PROSITE" id="PS50014">
    <property type="entry name" value="BROMODOMAIN_2"/>
    <property type="match status" value="1"/>
</dbReference>
<dbReference type="InterPro" id="IPR001487">
    <property type="entry name" value="Bromodomain"/>
</dbReference>
<dbReference type="Gene3D" id="3.10.600.10">
    <property type="entry name" value="pyruvate carboxylase f1077a mutant domain"/>
    <property type="match status" value="1"/>
</dbReference>
<dbReference type="GO" id="GO:0005524">
    <property type="term" value="F:ATP binding"/>
    <property type="evidence" value="ECO:0007669"/>
    <property type="project" value="UniProtKB-UniRule"/>
</dbReference>
<dbReference type="GO" id="GO:0004736">
    <property type="term" value="F:pyruvate carboxylase activity"/>
    <property type="evidence" value="ECO:0007669"/>
    <property type="project" value="InterPro"/>
</dbReference>
<dbReference type="Pfam" id="PF00364">
    <property type="entry name" value="Biotin_lipoyl"/>
    <property type="match status" value="1"/>
</dbReference>
<dbReference type="InterPro" id="IPR036427">
    <property type="entry name" value="Bromodomain-like_sf"/>
</dbReference>
<feature type="domain" description="PHD-type" evidence="22">
    <location>
        <begin position="229"/>
        <end position="276"/>
    </location>
</feature>
<dbReference type="InterPro" id="IPR016185">
    <property type="entry name" value="PreATP-grasp_dom_sf"/>
</dbReference>
<keyword evidence="10" id="KW-0862">Zinc</keyword>
<dbReference type="GO" id="GO:0006094">
    <property type="term" value="P:gluconeogenesis"/>
    <property type="evidence" value="ECO:0007669"/>
    <property type="project" value="UniProtKB-KW"/>
</dbReference>
<dbReference type="SUPFAM" id="SSF52440">
    <property type="entry name" value="PreATP-grasp domain"/>
    <property type="match status" value="1"/>
</dbReference>
<evidence type="ECO:0000259" key="21">
    <source>
        <dbReference type="PROSITE" id="PS50014"/>
    </source>
</evidence>
<dbReference type="SMART" id="SM00878">
    <property type="entry name" value="Biotin_carb_C"/>
    <property type="match status" value="1"/>
</dbReference>
<dbReference type="Gene3D" id="2.40.50.100">
    <property type="match status" value="1"/>
</dbReference>
<dbReference type="InterPro" id="IPR005481">
    <property type="entry name" value="BC-like_N"/>
</dbReference>
<dbReference type="InterPro" id="IPR013083">
    <property type="entry name" value="Znf_RING/FYVE/PHD"/>
</dbReference>
<dbReference type="FunFam" id="3.30.1490.20:FF:000018">
    <property type="entry name" value="Biotin carboxylase"/>
    <property type="match status" value="1"/>
</dbReference>
<evidence type="ECO:0000256" key="20">
    <source>
        <dbReference type="SAM" id="MobiDB-lite"/>
    </source>
</evidence>
<dbReference type="SUPFAM" id="SSF51230">
    <property type="entry name" value="Single hybrid motif"/>
    <property type="match status" value="1"/>
</dbReference>
<evidence type="ECO:0000256" key="16">
    <source>
        <dbReference type="ARBA" id="ARBA00048600"/>
    </source>
</evidence>
<proteinExistence type="predicted"/>
<dbReference type="Pfam" id="PF00439">
    <property type="entry name" value="Bromodomain"/>
    <property type="match status" value="1"/>
</dbReference>
<evidence type="ECO:0000256" key="6">
    <source>
        <dbReference type="ARBA" id="ARBA00022598"/>
    </source>
</evidence>
<evidence type="ECO:0000259" key="25">
    <source>
        <dbReference type="PROSITE" id="PS50979"/>
    </source>
</evidence>
<dbReference type="NCBIfam" id="TIGR01235">
    <property type="entry name" value="pyruv_carbox"/>
    <property type="match status" value="1"/>
</dbReference>
<dbReference type="PROSITE" id="PS50968">
    <property type="entry name" value="BIOTINYL_LIPOYL"/>
    <property type="match status" value="1"/>
</dbReference>
<evidence type="ECO:0000256" key="3">
    <source>
        <dbReference type="ARBA" id="ARBA00004123"/>
    </source>
</evidence>
<keyword evidence="14" id="KW-0092">Biotin</keyword>
<dbReference type="Pfam" id="PF00682">
    <property type="entry name" value="HMGL-like"/>
    <property type="match status" value="1"/>
</dbReference>
<feature type="region of interest" description="Disordered" evidence="20">
    <location>
        <begin position="2141"/>
        <end position="2163"/>
    </location>
</feature>
<evidence type="ECO:0000256" key="2">
    <source>
        <dbReference type="ARBA" id="ARBA00003761"/>
    </source>
</evidence>
<dbReference type="Pfam" id="PF02791">
    <property type="entry name" value="DDT"/>
    <property type="match status" value="1"/>
</dbReference>
<evidence type="ECO:0000256" key="12">
    <source>
        <dbReference type="ARBA" id="ARBA00023117"/>
    </source>
</evidence>
<dbReference type="NCBIfam" id="NF006761">
    <property type="entry name" value="PRK09282.1"/>
    <property type="match status" value="1"/>
</dbReference>
<keyword evidence="11 19" id="KW-0067">ATP-binding</keyword>
<dbReference type="GO" id="GO:0004075">
    <property type="term" value="F:biotin carboxylase activity"/>
    <property type="evidence" value="ECO:0007669"/>
    <property type="project" value="UniProtKB-EC"/>
</dbReference>
<dbReference type="InterPro" id="IPR011053">
    <property type="entry name" value="Single_hybrid_motif"/>
</dbReference>
<dbReference type="GO" id="GO:0008270">
    <property type="term" value="F:zinc ion binding"/>
    <property type="evidence" value="ECO:0007669"/>
    <property type="project" value="UniProtKB-KW"/>
</dbReference>
<dbReference type="Pfam" id="PF00628">
    <property type="entry name" value="PHD"/>
    <property type="match status" value="2"/>
</dbReference>
<feature type="domain" description="PHD-type" evidence="22">
    <location>
        <begin position="814"/>
        <end position="873"/>
    </location>
</feature>
<feature type="domain" description="Lipoyl-binding" evidence="23">
    <location>
        <begin position="2156"/>
        <end position="2233"/>
    </location>
</feature>
<dbReference type="InterPro" id="IPR005930">
    <property type="entry name" value="Pyruv_COase"/>
</dbReference>
<evidence type="ECO:0000256" key="4">
    <source>
        <dbReference type="ARBA" id="ARBA00004742"/>
    </source>
</evidence>
<feature type="region of interest" description="Disordered" evidence="20">
    <location>
        <begin position="1"/>
        <end position="65"/>
    </location>
</feature>
<dbReference type="Pfam" id="PF00289">
    <property type="entry name" value="Biotin_carb_N"/>
    <property type="match status" value="1"/>
</dbReference>
<evidence type="ECO:0000256" key="10">
    <source>
        <dbReference type="ARBA" id="ARBA00022833"/>
    </source>
</evidence>
<evidence type="ECO:0000256" key="13">
    <source>
        <dbReference type="ARBA" id="ARBA00023242"/>
    </source>
</evidence>
<protein>
    <recommendedName>
        <fullName evidence="29">Pyruvate carboxylase</fullName>
    </recommendedName>
</protein>
<keyword evidence="8 19" id="KW-0547">Nucleotide-binding</keyword>
<evidence type="ECO:0000259" key="23">
    <source>
        <dbReference type="PROSITE" id="PS50968"/>
    </source>
</evidence>
<dbReference type="GO" id="GO:0016421">
    <property type="term" value="F:CoA carboxylase activity"/>
    <property type="evidence" value="ECO:0007669"/>
    <property type="project" value="UniProtKB-ARBA"/>
</dbReference>
<dbReference type="PROSITE" id="PS01359">
    <property type="entry name" value="ZF_PHD_1"/>
    <property type="match status" value="2"/>
</dbReference>
<dbReference type="CDD" id="cd15517">
    <property type="entry name" value="PHD_TCF19_like"/>
    <property type="match status" value="1"/>
</dbReference>
<keyword evidence="7" id="KW-0479">Metal-binding</keyword>
<dbReference type="InterPro" id="IPR000891">
    <property type="entry name" value="PYR_CT"/>
</dbReference>
<dbReference type="Gene3D" id="1.20.920.10">
    <property type="entry name" value="Bromodomain-like"/>
    <property type="match status" value="1"/>
</dbReference>
<evidence type="ECO:0000259" key="22">
    <source>
        <dbReference type="PROSITE" id="PS50016"/>
    </source>
</evidence>
<accession>A0AAW1SJ98</accession>
<evidence type="ECO:0000256" key="5">
    <source>
        <dbReference type="ARBA" id="ARBA00022432"/>
    </source>
</evidence>
<evidence type="ECO:0000313" key="27">
    <source>
        <dbReference type="EMBL" id="KAK9845756.1"/>
    </source>
</evidence>
<dbReference type="SMART" id="SM00249">
    <property type="entry name" value="PHD"/>
    <property type="match status" value="2"/>
</dbReference>
<feature type="compositionally biased region" description="Low complexity" evidence="20">
    <location>
        <begin position="1"/>
        <end position="24"/>
    </location>
</feature>
<dbReference type="Gene3D" id="3.30.470.20">
    <property type="entry name" value="ATP-grasp fold, B domain"/>
    <property type="match status" value="1"/>
</dbReference>
<dbReference type="SUPFAM" id="SSF51569">
    <property type="entry name" value="Aldolase"/>
    <property type="match status" value="1"/>
</dbReference>
<dbReference type="SUPFAM" id="SSF57903">
    <property type="entry name" value="FYVE/PHD zinc finger"/>
    <property type="match status" value="2"/>
</dbReference>
<dbReference type="InterPro" id="IPR000089">
    <property type="entry name" value="Biotin_lipoyl"/>
</dbReference>
<dbReference type="InterPro" id="IPR011764">
    <property type="entry name" value="Biotin_carboxylation_dom"/>
</dbReference>
<comment type="cofactor">
    <cofactor evidence="1">
        <name>biotin</name>
        <dbReference type="ChEBI" id="CHEBI:57586"/>
    </cofactor>
</comment>
<dbReference type="Gene3D" id="3.20.20.70">
    <property type="entry name" value="Aldolase class I"/>
    <property type="match status" value="1"/>
</dbReference>
<evidence type="ECO:0000256" key="1">
    <source>
        <dbReference type="ARBA" id="ARBA00001953"/>
    </source>
</evidence>
<dbReference type="InterPro" id="IPR011054">
    <property type="entry name" value="Rudment_hybrid_motif"/>
</dbReference>
<feature type="region of interest" description="Disordered" evidence="20">
    <location>
        <begin position="696"/>
        <end position="715"/>
    </location>
</feature>
<dbReference type="InterPro" id="IPR005482">
    <property type="entry name" value="Biotin_COase_C"/>
</dbReference>
<comment type="catalytic activity">
    <reaction evidence="16">
        <text>N(6)-biotinyl-L-lysyl-[protein] + hydrogencarbonate + ATP = N(6)-carboxybiotinyl-L-lysyl-[protein] + ADP + phosphate + H(+)</text>
        <dbReference type="Rhea" id="RHEA:13501"/>
        <dbReference type="Rhea" id="RHEA-COMP:10505"/>
        <dbReference type="Rhea" id="RHEA-COMP:10506"/>
        <dbReference type="ChEBI" id="CHEBI:15378"/>
        <dbReference type="ChEBI" id="CHEBI:17544"/>
        <dbReference type="ChEBI" id="CHEBI:30616"/>
        <dbReference type="ChEBI" id="CHEBI:43474"/>
        <dbReference type="ChEBI" id="CHEBI:83144"/>
        <dbReference type="ChEBI" id="CHEBI:83145"/>
        <dbReference type="ChEBI" id="CHEBI:456216"/>
        <dbReference type="EC" id="6.3.4.14"/>
    </reaction>
</comment>
<dbReference type="CDD" id="cd06850">
    <property type="entry name" value="biotinyl_domain"/>
    <property type="match status" value="1"/>
</dbReference>
<evidence type="ECO:0000259" key="26">
    <source>
        <dbReference type="PROSITE" id="PS50991"/>
    </source>
</evidence>
<dbReference type="CDD" id="cd04369">
    <property type="entry name" value="Bromodomain"/>
    <property type="match status" value="1"/>
</dbReference>
<dbReference type="InterPro" id="IPR005479">
    <property type="entry name" value="CPAse_ATP-bd"/>
</dbReference>
<dbReference type="PROSITE" id="PS50016">
    <property type="entry name" value="ZF_PHD_2"/>
    <property type="match status" value="2"/>
</dbReference>
<keyword evidence="13" id="KW-0539">Nucleus</keyword>
<dbReference type="SMART" id="SM00297">
    <property type="entry name" value="BROMO"/>
    <property type="match status" value="1"/>
</dbReference>
<keyword evidence="6" id="KW-0436">Ligase</keyword>
<keyword evidence="12 17" id="KW-0103">Bromodomain</keyword>
<dbReference type="PROSITE" id="PS50991">
    <property type="entry name" value="PYR_CT"/>
    <property type="match status" value="1"/>
</dbReference>
<feature type="region of interest" description="Disordered" evidence="20">
    <location>
        <begin position="886"/>
        <end position="907"/>
    </location>
</feature>
<dbReference type="PROSITE" id="PS00866">
    <property type="entry name" value="CPSASE_1"/>
    <property type="match status" value="1"/>
</dbReference>
<dbReference type="InterPro" id="IPR018501">
    <property type="entry name" value="DDT_dom"/>
</dbReference>
<evidence type="ECO:0000256" key="8">
    <source>
        <dbReference type="ARBA" id="ARBA00022741"/>
    </source>
</evidence>
<dbReference type="Pfam" id="PF02786">
    <property type="entry name" value="CPSase_L_D2"/>
    <property type="match status" value="1"/>
</dbReference>
<dbReference type="SUPFAM" id="SSF56059">
    <property type="entry name" value="Glutathione synthetase ATP-binding domain-like"/>
    <property type="match status" value="1"/>
</dbReference>
<keyword evidence="28" id="KW-1185">Reference proteome</keyword>
<evidence type="ECO:0000259" key="24">
    <source>
        <dbReference type="PROSITE" id="PS50975"/>
    </source>
</evidence>
<comment type="pathway">
    <text evidence="4">Carbohydrate biosynthesis; gluconeogenesis.</text>
</comment>
<feature type="domain" description="Bromo" evidence="21">
    <location>
        <begin position="943"/>
        <end position="1013"/>
    </location>
</feature>
<evidence type="ECO:0000256" key="9">
    <source>
        <dbReference type="ARBA" id="ARBA00022771"/>
    </source>
</evidence>
<dbReference type="SUPFAM" id="SSF89000">
    <property type="entry name" value="post-HMGL domain-like"/>
    <property type="match status" value="1"/>
</dbReference>
<dbReference type="Pfam" id="PF02785">
    <property type="entry name" value="Biotin_carb_C"/>
    <property type="match status" value="1"/>
</dbReference>
<dbReference type="InterPro" id="IPR013785">
    <property type="entry name" value="Aldolase_TIM"/>
</dbReference>
<dbReference type="FunFam" id="2.40.50.100:FF:000003">
    <property type="entry name" value="Acetyl-CoA carboxylase biotin carboxyl carrier protein"/>
    <property type="match status" value="1"/>
</dbReference>
<dbReference type="InterPro" id="IPR019786">
    <property type="entry name" value="Zinc_finger_PHD-type_CS"/>
</dbReference>
<dbReference type="Proteomes" id="UP001445335">
    <property type="component" value="Unassembled WGS sequence"/>
</dbReference>
<dbReference type="NCBIfam" id="NF009554">
    <property type="entry name" value="PRK12999.1"/>
    <property type="match status" value="1"/>
</dbReference>
<evidence type="ECO:0000256" key="17">
    <source>
        <dbReference type="PROSITE-ProRule" id="PRU00035"/>
    </source>
</evidence>
<dbReference type="SUPFAM" id="SSF47370">
    <property type="entry name" value="Bromodomain"/>
    <property type="match status" value="1"/>
</dbReference>
<feature type="domain" description="Pyruvate carboxyltransferase" evidence="26">
    <location>
        <begin position="1613"/>
        <end position="1883"/>
    </location>
</feature>
<feature type="region of interest" description="Disordered" evidence="20">
    <location>
        <begin position="723"/>
        <end position="764"/>
    </location>
</feature>
<dbReference type="CDD" id="cd07937">
    <property type="entry name" value="DRE_TIM_PC_TC_5S"/>
    <property type="match status" value="1"/>
</dbReference>
<dbReference type="PANTHER" id="PTHR43778:SF2">
    <property type="entry name" value="PYRUVATE CARBOXYLASE, MITOCHONDRIAL"/>
    <property type="match status" value="1"/>
</dbReference>
<dbReference type="InterPro" id="IPR019787">
    <property type="entry name" value="Znf_PHD-finger"/>
</dbReference>
<feature type="compositionally biased region" description="Low complexity" evidence="20">
    <location>
        <begin position="888"/>
        <end position="898"/>
    </location>
</feature>
<evidence type="ECO:0000256" key="19">
    <source>
        <dbReference type="PROSITE-ProRule" id="PRU00409"/>
    </source>
</evidence>
<dbReference type="PROSITE" id="PS00867">
    <property type="entry name" value="CPSASE_2"/>
    <property type="match status" value="1"/>
</dbReference>
<gene>
    <name evidence="27" type="ORF">WJX81_001581</name>
</gene>
<dbReference type="PROSITE" id="PS50975">
    <property type="entry name" value="ATP_GRASP"/>
    <property type="match status" value="1"/>
</dbReference>
<evidence type="ECO:0000313" key="28">
    <source>
        <dbReference type="Proteomes" id="UP001445335"/>
    </source>
</evidence>
<reference evidence="27 28" key="1">
    <citation type="journal article" date="2024" name="Nat. Commun.">
        <title>Phylogenomics reveals the evolutionary origins of lichenization in chlorophyte algae.</title>
        <authorList>
            <person name="Puginier C."/>
            <person name="Libourel C."/>
            <person name="Otte J."/>
            <person name="Skaloud P."/>
            <person name="Haon M."/>
            <person name="Grisel S."/>
            <person name="Petersen M."/>
            <person name="Berrin J.G."/>
            <person name="Delaux P.M."/>
            <person name="Dal Grande F."/>
            <person name="Keller J."/>
        </authorList>
    </citation>
    <scope>NUCLEOTIDE SEQUENCE [LARGE SCALE GENOMIC DNA]</scope>
    <source>
        <strain evidence="27 28">SAG 245.80</strain>
    </source>
</reference>
<dbReference type="Gene3D" id="3.30.40.10">
    <property type="entry name" value="Zinc/RING finger domain, C3HC4 (zinc finger)"/>
    <property type="match status" value="3"/>
</dbReference>
<dbReference type="GO" id="GO:0005737">
    <property type="term" value="C:cytoplasm"/>
    <property type="evidence" value="ECO:0007669"/>
    <property type="project" value="TreeGrafter"/>
</dbReference>
<dbReference type="InterPro" id="IPR011011">
    <property type="entry name" value="Znf_FYVE_PHD"/>
</dbReference>
<comment type="function">
    <text evidence="2">This protein is a component of the acetyl coenzyme A carboxylase complex; first, biotin carboxylase catalyzes the carboxylation of the carrier protein and then the transcarboxylase transfers the carboxyl group to form malonyl-CoA.</text>
</comment>
<keyword evidence="5" id="KW-0312">Gluconeogenesis</keyword>
<feature type="domain" description="ATP-grasp" evidence="24">
    <location>
        <begin position="1197"/>
        <end position="1394"/>
    </location>
</feature>
<dbReference type="InterPro" id="IPR001882">
    <property type="entry name" value="Biotin_BS"/>
</dbReference>
<sequence>MANGAAEAVEAAEPSAHSPEPSDAGAPSSQAARGGEQEDDAGSSQDTDSSAGDEAEQADQNALGGGSMDAAMCMLPVTSSLRRAAGAAPVALPNTALSDTVAAYAILRGFSWQLRLSPFLLGDLAAALAWAHPSPLLDERPPFRAAARREYFALPPASKAAILAALAGYALEAGCIHVEVERREAAGEWVTGVHGAPGRWAMRSAEERAARAANSDAQPAEGEAMDHNSNVCVLCGLGGSLLCCDACPGAFHLRCLGEFSKSLPAGEWLCAECCLGGRGEAGGLRVPVAGVDAAGQPATAAWGVLFVLAERESGDASADAQEKHQCAPALAVFEGQAAVARAAALRRLPGRPHGNRPHPTSVPVLAHAPLEVASICTAEGYQNRYRNGWSAAVAALRSWVEDAVRRKGRGVPVPLAELPAPLLLSRFQWPIGQGKGVRVGYEKCGRCLHCTRPLLRKGCLNPIVRAPAGAPEASAATAGKLQAGVNYALRVERELHALAGSAWDGPGSSAHRTAWASRVKAAARPADVAAALLELEACLRRSVLAHDWDAPPAGSGQRLVEDDATRIRDGGWELARRDWGERLAVARRLPQGVAKRAARQGGRRRVAGVAYDLRAPALAPRTAWRAGMQAARDAAELGLRLRALEAALQWDALKRPAAEGAWAGAQLLERRAAAGPQRGGWEYLLRMSAADGVQPATAPAEQAAGASAAPASNPAPDPLAAVAAAAAEAAADADRDGSIPPSAPADDGKKAGPPAPPLGPGQEGWVREGLLPLWLLRAYEEGVRRAEAAAAAREEHERHQALKSEKQAARRGGSDVCAACGGVFGAEGEAEDTLWVGCDTCDRWFHGACVGATQDLLDALGDDGWECPACATARVEGLQHAGGKRRGALGARAGAKEGAPGKKRGRQARGEAAAELHCVCRQPDDPDSPQEYVQCEACDLWFHPDKDGAPFAAPVDECFAPGYSAMIATPMDLGTIAARACAGAYASLEAVGADCALTWANARAYNQDGSAILAACDAAEAALCRGWAAAGLSPAGNQGLDPRAIGLADEALETALHGRRAGRKSGDRGIDSKDQTPFKKILCANRGEIAIRVFRAGTELGLRTLAIYSPTDRLQPHRYKADESYEVGLGKNPVAGYLDIEGILAVAKEQGVDAIHPGYGFLSENAAFARRCGEEGIVFIGPLPETIEAMGDKTAARALAEECGVPTVPGTANALEDPSEALAFARKAGFPVILKAAMGGGGRGMRVVRKEEELEGAFATCSSEARGAFGDGRMFVEKYVEDPRHIEVQVLCDQHGNCIHLYERDCSVQRRHQKVVEIAPAFGLDERMRQQLHKDAVRLVKHVGYCNAGTVEFMVDKNGGYYFLEVNPRIQVEHTCTEEVTGFDLVQAQIRIAGGASLADLGVAKQEDLPPPLGYAIQCRITCEDPSRNFQPDFGRIQAYRSPGGPGIRLDGAMTAGNVVSKYFDSLLVKVIVRSGTFIHAVQKMQRALYEFHVRGVKTNILFLENVLRHPEFLSGQATTSFIDRHPQLFSFNSRGSPKSSLVLTYLAELLVNGPSHPGAVGAPPAKITPPPPAVPGPVGHGSEHVPLSGWRDLLVAEGPDAWAKAVRAHQGVLLTDTTMRDAHQSLLATRMRTHDMVKAAPAMARILAPAASLEMWGGATFDVALRFLHENPWRRLSVLREKIPNIPFQMLLRGTNAVGYTSYADNVVNAFVAEAKRAGMDIFRVFDSLNYLDSLYFGLDAVHAAGGVAEGCICYTGDISNPARSSVYTLDYYVEMADKLVAHGVHALAIKDMAGLLKPRAATTLVSALRERFPDTPIHVHTHDTAGTGVATQLACAAAGADIIDCCIDAMSGTTSQPSMGALVNALAGTPLDTGISPHDLSDLSAYWEQTRGLYAPFDSDTRSPSADVYYHEMPGGQYTNLKFQALSLGLGGQWEKVKRAYAAANRALGDIVKVTPSSKVVGDLAQFMVQNNLDEHSLVEKAGSLSLPSSVVEFLQGMLGEPTNGFPEPLRTRALQGKPTVEGRPGAALPPMNLVTLEGNLRDKHGFAISYRDVLSAAMYPKVFEEYQAWLGQYSKYTEMLPTRSFLAPLDEDEEIEVELARGNAVSIKYKAMSELQPSGMREVFFEVNSVPRVVEVLDRSEEQKGGTSRKAARERADSSNLGSVAAPMAGEVVDVKTKPGTEVKAGQALVLLSAMKMETTVSAPVSGTVRHVAVDTGDAIDAGDLVVLIDVKGGAPTSSTDDTVGGNGAVAAIKAAASPPGGAVPEPVAAIAS</sequence>
<comment type="subcellular location">
    <subcellularLocation>
        <location evidence="3">Nucleus</location>
    </subcellularLocation>
</comment>
<dbReference type="PROSITE" id="PS00188">
    <property type="entry name" value="BIOTIN"/>
    <property type="match status" value="1"/>
</dbReference>
<evidence type="ECO:0000256" key="11">
    <source>
        <dbReference type="ARBA" id="ARBA00022840"/>
    </source>
</evidence>
<evidence type="ECO:0008006" key="29">
    <source>
        <dbReference type="Google" id="ProtNLM"/>
    </source>
</evidence>
<dbReference type="GO" id="GO:0005634">
    <property type="term" value="C:nucleus"/>
    <property type="evidence" value="ECO:0007669"/>
    <property type="project" value="UniProtKB-SubCell"/>
</dbReference>
<dbReference type="Pfam" id="PF02436">
    <property type="entry name" value="PYC_OADA"/>
    <property type="match status" value="1"/>
</dbReference>
<evidence type="ECO:0000256" key="14">
    <source>
        <dbReference type="ARBA" id="ARBA00023267"/>
    </source>
</evidence>
<dbReference type="InterPro" id="IPR055268">
    <property type="entry name" value="PCB-like"/>
</dbReference>
<dbReference type="EMBL" id="JALJOU010000002">
    <property type="protein sequence ID" value="KAK9845756.1"/>
    <property type="molecule type" value="Genomic_DNA"/>
</dbReference>
<evidence type="ECO:0000256" key="15">
    <source>
        <dbReference type="ARBA" id="ARBA00023268"/>
    </source>
</evidence>
<dbReference type="PROSITE" id="PS50979">
    <property type="entry name" value="BC"/>
    <property type="match status" value="1"/>
</dbReference>
<dbReference type="InterPro" id="IPR001965">
    <property type="entry name" value="Znf_PHD"/>
</dbReference>
<evidence type="ECO:0000256" key="18">
    <source>
        <dbReference type="PROSITE-ProRule" id="PRU00146"/>
    </source>
</evidence>
<dbReference type="FunFam" id="3.20.20.70:FF:000033">
    <property type="entry name" value="Pyruvate carboxylase"/>
    <property type="match status" value="1"/>
</dbReference>
<dbReference type="InterPro" id="IPR003379">
    <property type="entry name" value="Carboxylase_cons_dom"/>
</dbReference>
<dbReference type="InterPro" id="IPR011761">
    <property type="entry name" value="ATP-grasp"/>
</dbReference>
<feature type="domain" description="Biotin carboxylation" evidence="25">
    <location>
        <begin position="1077"/>
        <end position="1528"/>
    </location>
</feature>
<comment type="caution">
    <text evidence="27">The sequence shown here is derived from an EMBL/GenBank/DDBJ whole genome shotgun (WGS) entry which is preliminary data.</text>
</comment>
<dbReference type="SUPFAM" id="SSF51246">
    <property type="entry name" value="Rudiment single hybrid motif"/>
    <property type="match status" value="1"/>
</dbReference>